<dbReference type="VEuPathDB" id="AmoebaDB:NF0069320"/>
<organism evidence="2 3">
    <name type="scientific">Naegleria fowleri</name>
    <name type="common">Brain eating amoeba</name>
    <dbReference type="NCBI Taxonomy" id="5763"/>
    <lineage>
        <taxon>Eukaryota</taxon>
        <taxon>Discoba</taxon>
        <taxon>Heterolobosea</taxon>
        <taxon>Tetramitia</taxon>
        <taxon>Eutetramitia</taxon>
        <taxon>Vahlkampfiidae</taxon>
        <taxon>Naegleria</taxon>
    </lineage>
</organism>
<dbReference type="OrthoDB" id="268966at2759"/>
<evidence type="ECO:0000256" key="1">
    <source>
        <dbReference type="SAM" id="MobiDB-lite"/>
    </source>
</evidence>
<gene>
    <name evidence="2" type="ORF">FDP41_011960</name>
</gene>
<sequence length="581" mass="67106">MMKNPLAVMLHSGLRSSLCKNAFGTMAKKNFVRHGSRGCMNQSKINNLALLLITKSSSSSSSDIVMRDFSIMTNVNRNSSQQTYFDSNLLPEWFKSSLYNNEEAKKALSEFDVQFYEQPTIKTFPDVDNNPHATPGLDKTMFHLRPDSLSDADLSKLCFVQRGKTKDYICVGEAYYFPLFRDLPVHYTPSCPSLLYIEKPDNSSGKEQTPKILYQIAPFVPPMFWIPLKPSSESLRRLFEEIMDIETNNVTRHLQFHEDLLSRIGFKLEKLKELENDPKSSEKEYNELHIKFLDYINKTLDPNKLEFKERVLQEYPNQMSLFLGNVPKLEILEQSFMNNPFIFNTPVLLGSSNRFVSSESVQTSMFHTVFSRSLIVLEARFDLHVDFSSNSSDVMIPIFARIMYPSNQRLSKPCPERMNKVFGTNFPADLPVDVCLALFGQKNSSAESILAELLEQVKQDEDMIKAGLMENIPENVFNPSIPIAHLAILRYSNWKTEIFERFKNHLIPSVRIACVKGCLELNMLEELREFRAQETHNEVLQYTDESIARLEKKLELMKVKEKDEADELEKRNKKLEEEEKQ</sequence>
<dbReference type="VEuPathDB" id="AmoebaDB:NfTy_022960"/>
<dbReference type="VEuPathDB" id="AmoebaDB:FDP41_011960"/>
<evidence type="ECO:0000313" key="2">
    <source>
        <dbReference type="EMBL" id="KAF0982099.1"/>
    </source>
</evidence>
<evidence type="ECO:0000313" key="3">
    <source>
        <dbReference type="Proteomes" id="UP000444721"/>
    </source>
</evidence>
<reference evidence="2 3" key="1">
    <citation type="journal article" date="2019" name="Sci. Rep.">
        <title>Nanopore sequencing improves the draft genome of the human pathogenic amoeba Naegleria fowleri.</title>
        <authorList>
            <person name="Liechti N."/>
            <person name="Schurch N."/>
            <person name="Bruggmann R."/>
            <person name="Wittwer M."/>
        </authorList>
    </citation>
    <scope>NUCLEOTIDE SEQUENCE [LARGE SCALE GENOMIC DNA]</scope>
    <source>
        <strain evidence="2 3">ATCC 30894</strain>
    </source>
</reference>
<dbReference type="EMBL" id="VFQX01000012">
    <property type="protein sequence ID" value="KAF0982099.1"/>
    <property type="molecule type" value="Genomic_DNA"/>
</dbReference>
<dbReference type="AlphaFoldDB" id="A0A6A5CA07"/>
<dbReference type="GeneID" id="68119175"/>
<proteinExistence type="predicted"/>
<name>A0A6A5CA07_NAEFO</name>
<accession>A0A6A5CA07</accession>
<comment type="caution">
    <text evidence="2">The sequence shown here is derived from an EMBL/GenBank/DDBJ whole genome shotgun (WGS) entry which is preliminary data.</text>
</comment>
<dbReference type="OMA" id="IFARIMY"/>
<dbReference type="Proteomes" id="UP000444721">
    <property type="component" value="Unassembled WGS sequence"/>
</dbReference>
<protein>
    <submittedName>
        <fullName evidence="2">Uncharacterized protein</fullName>
    </submittedName>
</protein>
<dbReference type="RefSeq" id="XP_044566812.1">
    <property type="nucleotide sequence ID" value="XM_044702427.1"/>
</dbReference>
<feature type="region of interest" description="Disordered" evidence="1">
    <location>
        <begin position="562"/>
        <end position="581"/>
    </location>
</feature>
<keyword evidence="3" id="KW-1185">Reference proteome</keyword>